<gene>
    <name evidence="2" type="ORF">EDM21_19905</name>
</gene>
<dbReference type="AlphaFoldDB" id="A0A7X3K115"/>
<feature type="transmembrane region" description="Helical" evidence="1">
    <location>
        <begin position="7"/>
        <end position="24"/>
    </location>
</feature>
<name>A0A7X3K115_9BACL</name>
<evidence type="ECO:0000256" key="1">
    <source>
        <dbReference type="SAM" id="Phobius"/>
    </source>
</evidence>
<keyword evidence="1" id="KW-0812">Transmembrane</keyword>
<dbReference type="EMBL" id="RHLK01000015">
    <property type="protein sequence ID" value="MVP01763.1"/>
    <property type="molecule type" value="Genomic_DNA"/>
</dbReference>
<evidence type="ECO:0000313" key="2">
    <source>
        <dbReference type="EMBL" id="MVP01763.1"/>
    </source>
</evidence>
<proteinExistence type="predicted"/>
<reference evidence="2 3" key="1">
    <citation type="journal article" date="2019" name="Microorganisms">
        <title>Paenibacillus lutrae sp. nov., A Chitinolytic Species Isolated from A River Otter in Castril Natural Park, Granada, Spain.</title>
        <authorList>
            <person name="Rodriguez M."/>
            <person name="Reina J.C."/>
            <person name="Bejar V."/>
            <person name="Llamas I."/>
        </authorList>
    </citation>
    <scope>NUCLEOTIDE SEQUENCE [LARGE SCALE GENOMIC DNA]</scope>
    <source>
        <strain evidence="2 3">N10</strain>
    </source>
</reference>
<accession>A0A7X3K115</accession>
<dbReference type="OrthoDB" id="2628998at2"/>
<dbReference type="Proteomes" id="UP000490800">
    <property type="component" value="Unassembled WGS sequence"/>
</dbReference>
<keyword evidence="3" id="KW-1185">Reference proteome</keyword>
<keyword evidence="1" id="KW-0472">Membrane</keyword>
<evidence type="ECO:0000313" key="3">
    <source>
        <dbReference type="Proteomes" id="UP000490800"/>
    </source>
</evidence>
<dbReference type="InterPro" id="IPR035211">
    <property type="entry name" value="DUF5325"/>
</dbReference>
<comment type="caution">
    <text evidence="2">The sequence shown here is derived from an EMBL/GenBank/DDBJ whole genome shotgun (WGS) entry which is preliminary data.</text>
</comment>
<dbReference type="Pfam" id="PF17259">
    <property type="entry name" value="DUF5325"/>
    <property type="match status" value="1"/>
</dbReference>
<dbReference type="RefSeq" id="WP_157338195.1">
    <property type="nucleotide sequence ID" value="NZ_RHLK01000015.1"/>
</dbReference>
<protein>
    <submittedName>
        <fullName evidence="2">Uncharacterized protein</fullName>
    </submittedName>
</protein>
<feature type="transmembrane region" description="Helical" evidence="1">
    <location>
        <begin position="30"/>
        <end position="48"/>
    </location>
</feature>
<organism evidence="2 3">
    <name type="scientific">Paenibacillus lutrae</name>
    <dbReference type="NCBI Taxonomy" id="2078573"/>
    <lineage>
        <taxon>Bacteria</taxon>
        <taxon>Bacillati</taxon>
        <taxon>Bacillota</taxon>
        <taxon>Bacilli</taxon>
        <taxon>Bacillales</taxon>
        <taxon>Paenibacillaceae</taxon>
        <taxon>Paenibacillus</taxon>
    </lineage>
</organism>
<sequence length="62" mass="6765">MSRGFGLLFAVIGTILLAGISFAISTREPLLVLLFIVLSIGFMGFGFVTKAKMRRKRETSGK</sequence>
<keyword evidence="1" id="KW-1133">Transmembrane helix</keyword>